<name>A0A3S0JKL7_9BACT</name>
<dbReference type="GO" id="GO:0019867">
    <property type="term" value="C:outer membrane"/>
    <property type="evidence" value="ECO:0007669"/>
    <property type="project" value="InterPro"/>
</dbReference>
<keyword evidence="1" id="KW-0813">Transport</keyword>
<dbReference type="RefSeq" id="WP_126691396.1">
    <property type="nucleotide sequence ID" value="NZ_RXOF01000001.1"/>
</dbReference>
<feature type="compositionally biased region" description="Low complexity" evidence="4">
    <location>
        <begin position="279"/>
        <end position="290"/>
    </location>
</feature>
<feature type="compositionally biased region" description="Low complexity" evidence="4">
    <location>
        <begin position="245"/>
        <end position="270"/>
    </location>
</feature>
<gene>
    <name evidence="7" type="ORF">EJV47_01645</name>
</gene>
<feature type="compositionally biased region" description="Low complexity" evidence="4">
    <location>
        <begin position="140"/>
        <end position="167"/>
    </location>
</feature>
<feature type="chain" id="PRO_5018756095" evidence="5">
    <location>
        <begin position="23"/>
        <end position="684"/>
    </location>
</feature>
<dbReference type="AlphaFoldDB" id="A0A3S0JKL7"/>
<dbReference type="OrthoDB" id="5505971at2"/>
<keyword evidence="8" id="KW-1185">Reference proteome</keyword>
<sequence length="684" mass="69697">MRNRICLAAAVLCALAGEPAAAQGRTSSVLDCRVTVVFNQAPLESVLRTLKRQYGIRISYSNTALNLRQPVTLNAQNQPLRQVLGEVLEGKNIGYELVGDQLVLHPAPPKAAPAAKPAPAAAPAATTTTVSKAVIDKAPDAAPAAAATPAPRPAAPAETTRPAAPEKTPVRPKTDKAPAQKTSAKPASSAPAASAKGRTATGGKAPGASSAPAGKATKAAKPAGKAGQAAESAPEPAVKVPDNTPANDPGATASAAPAPGPDAATQTPPAAATPPPAAPADSVASAAAPAVEPPAEEPARAYTKAAQISFLGPLGSNGLRSGQTVNHVSINVLGGYAAGVEGFEAAGLFNVDRDTVAGVQLAGLANVVGRNLDGFQAAGLANVLGGSGTGWQAAGLLNVATRPVAGAQTAGLFNFVGPRKRTAVLTASVDPASGAETTRYEAGPEQAGGKPAVQAAGLFNVSLASMRGGQVAGLFNVTKETRGVQAAGLFNVAGTVRGVQVAGLVNFADSVQGVSLAPFNFVVHGYHRLELTHSETWPVTASLKLGGSAAFYTFLTAAYDGFGSGPRRWAAGYGAGTDMWSRRRLSLSLDLATMQVNEEQRGLTKELNLHNQLRLLLGLTPFKPSSHIRLVAGPTVSLLVTRRFDTTEGRVYSNLSQGRKLWLDEGNATTKVLGWYGYSVGLRF</sequence>
<proteinExistence type="predicted"/>
<feature type="domain" description="Secretin/TonB short N-terminal" evidence="6">
    <location>
        <begin position="56"/>
        <end position="107"/>
    </location>
</feature>
<keyword evidence="3" id="KW-0998">Cell outer membrane</keyword>
<feature type="signal peptide" evidence="5">
    <location>
        <begin position="1"/>
        <end position="22"/>
    </location>
</feature>
<reference evidence="7 8" key="1">
    <citation type="submission" date="2018-12" db="EMBL/GenBank/DDBJ databases">
        <title>Hymenobacter gummosus sp. nov., isolated from a spring.</title>
        <authorList>
            <person name="Nie L."/>
        </authorList>
    </citation>
    <scope>NUCLEOTIDE SEQUENCE [LARGE SCALE GENOMIC DNA]</scope>
    <source>
        <strain evidence="7 8">KCTC 52166</strain>
    </source>
</reference>
<evidence type="ECO:0000256" key="1">
    <source>
        <dbReference type="ARBA" id="ARBA00022448"/>
    </source>
</evidence>
<dbReference type="EMBL" id="RXOF01000001">
    <property type="protein sequence ID" value="RTQ53469.1"/>
    <property type="molecule type" value="Genomic_DNA"/>
</dbReference>
<feature type="compositionally biased region" description="Low complexity" evidence="4">
    <location>
        <begin position="179"/>
        <end position="230"/>
    </location>
</feature>
<keyword evidence="2" id="KW-0472">Membrane</keyword>
<evidence type="ECO:0000256" key="3">
    <source>
        <dbReference type="ARBA" id="ARBA00023237"/>
    </source>
</evidence>
<evidence type="ECO:0000256" key="5">
    <source>
        <dbReference type="SAM" id="SignalP"/>
    </source>
</evidence>
<evidence type="ECO:0000259" key="6">
    <source>
        <dbReference type="SMART" id="SM00965"/>
    </source>
</evidence>
<evidence type="ECO:0000256" key="2">
    <source>
        <dbReference type="ARBA" id="ARBA00023136"/>
    </source>
</evidence>
<organism evidence="7 8">
    <name type="scientific">Hymenobacter gummosus</name>
    <dbReference type="NCBI Taxonomy" id="1776032"/>
    <lineage>
        <taxon>Bacteria</taxon>
        <taxon>Pseudomonadati</taxon>
        <taxon>Bacteroidota</taxon>
        <taxon>Cytophagia</taxon>
        <taxon>Cytophagales</taxon>
        <taxon>Hymenobacteraceae</taxon>
        <taxon>Hymenobacter</taxon>
    </lineage>
</organism>
<evidence type="ECO:0000313" key="7">
    <source>
        <dbReference type="EMBL" id="RTQ53469.1"/>
    </source>
</evidence>
<protein>
    <submittedName>
        <fullName evidence="7">DUF4974 domain-containing protein</fullName>
    </submittedName>
</protein>
<dbReference type="Proteomes" id="UP000282184">
    <property type="component" value="Unassembled WGS sequence"/>
</dbReference>
<feature type="compositionally biased region" description="Basic and acidic residues" evidence="4">
    <location>
        <begin position="168"/>
        <end position="178"/>
    </location>
</feature>
<evidence type="ECO:0000313" key="8">
    <source>
        <dbReference type="Proteomes" id="UP000282184"/>
    </source>
</evidence>
<dbReference type="InterPro" id="IPR011662">
    <property type="entry name" value="Secretin/TonB_short_N"/>
</dbReference>
<accession>A0A3S0JKL7</accession>
<dbReference type="Pfam" id="PF16344">
    <property type="entry name" value="FecR_C"/>
    <property type="match status" value="1"/>
</dbReference>
<dbReference type="Gene3D" id="3.55.50.30">
    <property type="match status" value="1"/>
</dbReference>
<comment type="caution">
    <text evidence="7">The sequence shown here is derived from an EMBL/GenBank/DDBJ whole genome shotgun (WGS) entry which is preliminary data.</text>
</comment>
<evidence type="ECO:0000256" key="4">
    <source>
        <dbReference type="SAM" id="MobiDB-lite"/>
    </source>
</evidence>
<dbReference type="SMART" id="SM00965">
    <property type="entry name" value="STN"/>
    <property type="match status" value="1"/>
</dbReference>
<keyword evidence="5" id="KW-0732">Signal</keyword>
<dbReference type="InterPro" id="IPR032508">
    <property type="entry name" value="FecR_C"/>
</dbReference>
<feature type="region of interest" description="Disordered" evidence="4">
    <location>
        <begin position="140"/>
        <end position="299"/>
    </location>
</feature>